<comment type="similarity">
    <text evidence="2">Belongs to the small Tim family.</text>
</comment>
<proteinExistence type="inferred from homology"/>
<keyword evidence="12" id="KW-0472">Membrane</keyword>
<dbReference type="Gene3D" id="1.10.287.810">
    <property type="entry name" value="Mitochondrial import inner membrane translocase subunit tim13 like domains"/>
    <property type="match status" value="1"/>
</dbReference>
<evidence type="ECO:0000313" key="20">
    <source>
        <dbReference type="EMBL" id="RYN41068.1"/>
    </source>
</evidence>
<evidence type="ECO:0000256" key="13">
    <source>
        <dbReference type="ARBA" id="ARBA00023157"/>
    </source>
</evidence>
<evidence type="ECO:0000256" key="9">
    <source>
        <dbReference type="ARBA" id="ARBA00022927"/>
    </source>
</evidence>
<feature type="domain" description="Tim10-like" evidence="19">
    <location>
        <begin position="504"/>
        <end position="566"/>
    </location>
</feature>
<comment type="function">
    <text evidence="15">Mitochondrial intermembrane chaperone that participates in the import and insertion of multi-pass transmembrane proteins into the mitochondrial inner membrane. Also required for the transfer of beta-barrel precursors from the TOM complex to the sorting and assembly machinery (SAM complex) of the outer membrane. Acts as a chaperone-like protein that protects the hydrophobic precursors from aggregation and guide them through the mitochondrial intermembrane space.</text>
</comment>
<keyword evidence="14" id="KW-0143">Chaperone</keyword>
<evidence type="ECO:0000256" key="11">
    <source>
        <dbReference type="ARBA" id="ARBA00023128"/>
    </source>
</evidence>
<feature type="compositionally biased region" description="Pro residues" evidence="18">
    <location>
        <begin position="258"/>
        <end position="267"/>
    </location>
</feature>
<evidence type="ECO:0000256" key="3">
    <source>
        <dbReference type="ARBA" id="ARBA00020190"/>
    </source>
</evidence>
<dbReference type="Pfam" id="PF02953">
    <property type="entry name" value="zf-Tim10_DDP"/>
    <property type="match status" value="1"/>
</dbReference>
<evidence type="ECO:0000313" key="22">
    <source>
        <dbReference type="Proteomes" id="UP000292402"/>
    </source>
</evidence>
<evidence type="ECO:0000256" key="2">
    <source>
        <dbReference type="ARBA" id="ARBA00006720"/>
    </source>
</evidence>
<reference evidence="20" key="3">
    <citation type="journal article" date="2019" name="J. ISSAAS">
        <title>Genomics, evolutionary history and diagnostics of the Alternaria alternata species group including apple and Asian pear pathotypes.</title>
        <authorList>
            <person name="Armitage A.D."/>
            <person name="Cockerton H.M."/>
            <person name="Sreenivasaprasad S."/>
            <person name="Woodhall J."/>
            <person name="Lane C."/>
            <person name="Harrison R.J."/>
            <person name="Clarkson J.P."/>
        </authorList>
    </citation>
    <scope>NUCLEOTIDE SEQUENCE</scope>
    <source>
        <strain evidence="20">FERA 1082</strain>
    </source>
</reference>
<organism evidence="20 22">
    <name type="scientific">Alternaria tenuissima</name>
    <dbReference type="NCBI Taxonomy" id="119927"/>
    <lineage>
        <taxon>Eukaryota</taxon>
        <taxon>Fungi</taxon>
        <taxon>Dikarya</taxon>
        <taxon>Ascomycota</taxon>
        <taxon>Pezizomycotina</taxon>
        <taxon>Dothideomycetes</taxon>
        <taxon>Pleosporomycetidae</taxon>
        <taxon>Pleosporales</taxon>
        <taxon>Pleosporineae</taxon>
        <taxon>Pleosporaceae</taxon>
        <taxon>Alternaria</taxon>
        <taxon>Alternaria sect. Alternaria</taxon>
        <taxon>Alternaria alternata complex</taxon>
    </lineage>
</organism>
<gene>
    <name evidence="20" type="ORF">AA0114_g10946</name>
    <name evidence="21" type="ORF">AA0119_g6165</name>
</gene>
<reference evidence="21" key="1">
    <citation type="submission" date="2017-10" db="EMBL/GenBank/DDBJ databases">
        <authorList>
            <person name="Armitage A.D."/>
            <person name="Barbara D.J."/>
            <person name="Woodhall J.W."/>
            <person name="Sreenivasaprasad S."/>
            <person name="Lane C.R."/>
            <person name="Clarkson J.P."/>
            <person name="Harrison R.J."/>
        </authorList>
    </citation>
    <scope>NUCLEOTIDE SEQUENCE</scope>
    <source>
        <strain evidence="21">FERA 635</strain>
    </source>
</reference>
<feature type="compositionally biased region" description="Polar residues" evidence="18">
    <location>
        <begin position="270"/>
        <end position="287"/>
    </location>
</feature>
<comment type="subcellular location">
    <subcellularLocation>
        <location evidence="1">Mitochondrion inner membrane</location>
        <topology evidence="1">Peripheral membrane protein</topology>
        <orientation evidence="1">Intermembrane side</orientation>
    </subcellularLocation>
</comment>
<dbReference type="InterPro" id="IPR004217">
    <property type="entry name" value="Tim10-like"/>
</dbReference>
<keyword evidence="6" id="KW-0479">Metal-binding</keyword>
<evidence type="ECO:0000256" key="6">
    <source>
        <dbReference type="ARBA" id="ARBA00022723"/>
    </source>
</evidence>
<comment type="subunit">
    <text evidence="16">Heterohexamer; composed of 3 copies of TIM9 and 3 copies of TIM10, named soluble 70 kDa complex. Associates directly with the TIM22 complex, whose core is composed of TIM22 and TIM54. Interacts with the transmembrane regions of multi-pass transmembrane proteins in transit.</text>
</comment>
<evidence type="ECO:0000313" key="23">
    <source>
        <dbReference type="Proteomes" id="UP000293195"/>
    </source>
</evidence>
<dbReference type="EMBL" id="PDXF01000020">
    <property type="protein sequence ID" value="RYO00098.1"/>
    <property type="molecule type" value="Genomic_DNA"/>
</dbReference>
<keyword evidence="13" id="KW-1015">Disulfide bond</keyword>
<sequence>MNTAIGAPTRSASVSKAFRFADLAIRSADVGSESEVFLRTIRIVRDDLFEVERLVAVGSVRTKLAYTPERLPWIRSAIENTTSALEDIGKWVDCGDVGQHPHVLDQSQRLRSILNDRERLGDRKSELIACHQQLSNVLSFLNRLEDLPTSQDLPTYQNTTYFDDIVSRHQRVTSGHKMDMAIKMAMEDKSQTVWRDAADKTGPTNNTSLLTEALFAQDIWTTDPVKSASHLLSDKREAKSDNATLGYNTLNKGYSSPPSLPNSPPPLYTSVGQYSPPSQPSQGDTKQYLNADSLRRVSSRLSMEKAYDYMSTTPSGQKDTRAYVHSDRHQALAELAGDYTMSGTNSDGPVNPHAFHLGISALAPGSTVVHEKKVETLSELLGDISLAVELPGSEPAHAPSHIARLSRDLSQLPSQRSHMSQHATKYQPLLSELPATPTRRPIVSHTVSEPTTVPVVNELLVPSSTYELDSGQFHTHMPKEKDKLSVNMSMFFGQKPQISSEQKIAQAEAEIDMVSDMYSRLVKSCTAKCIDTNYREADLNKGESVCLDRCVSKFFEVNVKVSEKMQGEAQGKQGGGGGMFGGGM</sequence>
<evidence type="ECO:0000256" key="10">
    <source>
        <dbReference type="ARBA" id="ARBA00023010"/>
    </source>
</evidence>
<protein>
    <recommendedName>
        <fullName evidence="4">Mitochondrial import inner membrane translocase subunit TIM10</fullName>
    </recommendedName>
    <alternativeName>
        <fullName evidence="3 17">mitochondrial import inner membrane translocase subunit Tim10</fullName>
    </alternativeName>
</protein>
<evidence type="ECO:0000256" key="12">
    <source>
        <dbReference type="ARBA" id="ARBA00023136"/>
    </source>
</evidence>
<dbReference type="OrthoDB" id="3798150at2759"/>
<evidence type="ECO:0000313" key="21">
    <source>
        <dbReference type="EMBL" id="RYO00098.1"/>
    </source>
</evidence>
<keyword evidence="10" id="KW-0811">Translocation</keyword>
<evidence type="ECO:0000256" key="1">
    <source>
        <dbReference type="ARBA" id="ARBA00004137"/>
    </source>
</evidence>
<dbReference type="InterPro" id="IPR035427">
    <property type="entry name" value="Tim10-like_dom_sf"/>
</dbReference>
<evidence type="ECO:0000256" key="14">
    <source>
        <dbReference type="ARBA" id="ARBA00023186"/>
    </source>
</evidence>
<dbReference type="FunFam" id="1.10.287.810:FF:000002">
    <property type="entry name" value="Mitochondrial import inner membrane translocase subunit tim10"/>
    <property type="match status" value="1"/>
</dbReference>
<dbReference type="GO" id="GO:0046872">
    <property type="term" value="F:metal ion binding"/>
    <property type="evidence" value="ECO:0007669"/>
    <property type="project" value="UniProtKB-KW"/>
</dbReference>
<dbReference type="Proteomes" id="UP000293195">
    <property type="component" value="Unassembled WGS sequence"/>
</dbReference>
<comment type="caution">
    <text evidence="20">The sequence shown here is derived from an EMBL/GenBank/DDBJ whole genome shotgun (WGS) entry which is preliminary data.</text>
</comment>
<feature type="region of interest" description="Disordered" evidence="18">
    <location>
        <begin position="246"/>
        <end position="287"/>
    </location>
</feature>
<dbReference type="GO" id="GO:0005743">
    <property type="term" value="C:mitochondrial inner membrane"/>
    <property type="evidence" value="ECO:0007669"/>
    <property type="project" value="UniProtKB-SubCell"/>
</dbReference>
<keyword evidence="9" id="KW-0653">Protein transport</keyword>
<evidence type="ECO:0000256" key="4">
    <source>
        <dbReference type="ARBA" id="ARBA00020709"/>
    </source>
</evidence>
<accession>A0A4Q4M366</accession>
<dbReference type="SUPFAM" id="SSF144122">
    <property type="entry name" value="Tim10-like"/>
    <property type="match status" value="1"/>
</dbReference>
<dbReference type="Proteomes" id="UP000292402">
    <property type="component" value="Unassembled WGS sequence"/>
</dbReference>
<keyword evidence="7" id="KW-0999">Mitochondrion inner membrane</keyword>
<dbReference type="EMBL" id="PDXA01000052">
    <property type="protein sequence ID" value="RYN41068.1"/>
    <property type="molecule type" value="Genomic_DNA"/>
</dbReference>
<evidence type="ECO:0000256" key="15">
    <source>
        <dbReference type="ARBA" id="ARBA00055537"/>
    </source>
</evidence>
<dbReference type="GO" id="GO:0015031">
    <property type="term" value="P:protein transport"/>
    <property type="evidence" value="ECO:0007669"/>
    <property type="project" value="UniProtKB-KW"/>
</dbReference>
<evidence type="ECO:0000256" key="17">
    <source>
        <dbReference type="ARBA" id="ARBA00067220"/>
    </source>
</evidence>
<evidence type="ECO:0000256" key="16">
    <source>
        <dbReference type="ARBA" id="ARBA00065568"/>
    </source>
</evidence>
<name>A0A4Q4M366_9PLEO</name>
<dbReference type="PANTHER" id="PTHR11038:SF16">
    <property type="entry name" value="MITOCHONDRIAL IMPORT INNER MEMBRANE TRANSLOCASE SUBUNIT TIM10"/>
    <property type="match status" value="1"/>
</dbReference>
<keyword evidence="8" id="KW-0862">Zinc</keyword>
<evidence type="ECO:0000256" key="7">
    <source>
        <dbReference type="ARBA" id="ARBA00022792"/>
    </source>
</evidence>
<dbReference type="GO" id="GO:0045039">
    <property type="term" value="P:protein insertion into mitochondrial inner membrane"/>
    <property type="evidence" value="ECO:0007669"/>
    <property type="project" value="TreeGrafter"/>
</dbReference>
<dbReference type="PANTHER" id="PTHR11038">
    <property type="entry name" value="MITOCHONDRIAL IMPORT INNER MEMBRANE TRANSLOCASE SUBUNIT TIM10"/>
    <property type="match status" value="1"/>
</dbReference>
<keyword evidence="23" id="KW-1185">Reference proteome</keyword>
<evidence type="ECO:0000259" key="19">
    <source>
        <dbReference type="Pfam" id="PF02953"/>
    </source>
</evidence>
<evidence type="ECO:0000256" key="8">
    <source>
        <dbReference type="ARBA" id="ARBA00022833"/>
    </source>
</evidence>
<evidence type="ECO:0000256" key="5">
    <source>
        <dbReference type="ARBA" id="ARBA00022448"/>
    </source>
</evidence>
<dbReference type="AlphaFoldDB" id="A0A4Q4M366"/>
<keyword evidence="5" id="KW-0813">Transport</keyword>
<reference evidence="21 22" key="2">
    <citation type="journal article" date="2019" name="bioRxiv">
        <title>Genomics, evolutionary history and diagnostics of the Alternaria alternata species group including apple and Asian pear pathotypes.</title>
        <authorList>
            <person name="Armitage A.D."/>
            <person name="Cockerton H.M."/>
            <person name="Sreenivasaprasad S."/>
            <person name="Woodhall J.W."/>
            <person name="Lane C.R."/>
            <person name="Harrison R.J."/>
            <person name="Clarkson J.P."/>
        </authorList>
    </citation>
    <scope>NUCLEOTIDE SEQUENCE [LARGE SCALE GENOMIC DNA]</scope>
    <source>
        <strain evidence="22">FERA 1082</strain>
        <strain evidence="21">FERA 635</strain>
    </source>
</reference>
<evidence type="ECO:0000256" key="18">
    <source>
        <dbReference type="SAM" id="MobiDB-lite"/>
    </source>
</evidence>
<keyword evidence="11" id="KW-0496">Mitochondrion</keyword>